<protein>
    <submittedName>
        <fullName evidence="1">Uncharacterized protein</fullName>
    </submittedName>
</protein>
<reference evidence="2" key="1">
    <citation type="journal article" date="2019" name="Int. J. Syst. Evol. Microbiol.">
        <title>The Global Catalogue of Microorganisms (GCM) 10K type strain sequencing project: providing services to taxonomists for standard genome sequencing and annotation.</title>
        <authorList>
            <consortium name="The Broad Institute Genomics Platform"/>
            <consortium name="The Broad Institute Genome Sequencing Center for Infectious Disease"/>
            <person name="Wu L."/>
            <person name="Ma J."/>
        </authorList>
    </citation>
    <scope>NUCLEOTIDE SEQUENCE [LARGE SCALE GENOMIC DNA]</scope>
    <source>
        <strain evidence="2">JCM 31202</strain>
    </source>
</reference>
<evidence type="ECO:0000313" key="2">
    <source>
        <dbReference type="Proteomes" id="UP001596972"/>
    </source>
</evidence>
<evidence type="ECO:0000313" key="1">
    <source>
        <dbReference type="EMBL" id="MFD0905992.1"/>
    </source>
</evidence>
<feature type="non-terminal residue" evidence="1">
    <location>
        <position position="1"/>
    </location>
</feature>
<gene>
    <name evidence="1" type="ORF">ACFQ11_36850</name>
</gene>
<organism evidence="1 2">
    <name type="scientific">Actinomadura sediminis</name>
    <dbReference type="NCBI Taxonomy" id="1038904"/>
    <lineage>
        <taxon>Bacteria</taxon>
        <taxon>Bacillati</taxon>
        <taxon>Actinomycetota</taxon>
        <taxon>Actinomycetes</taxon>
        <taxon>Streptosporangiales</taxon>
        <taxon>Thermomonosporaceae</taxon>
        <taxon>Actinomadura</taxon>
    </lineage>
</organism>
<accession>A0ABW3F3X1</accession>
<dbReference type="EMBL" id="JBHTJA010000193">
    <property type="protein sequence ID" value="MFD0905992.1"/>
    <property type="molecule type" value="Genomic_DNA"/>
</dbReference>
<sequence>AGSALRELVRVDAAALAALAAVAATAPDAAAVRLRRSSLDRLARDCARVLDERAADLAGLWDATAHRPLRDAVEALDPAVRDRFDRLWLLAGEPPLPKSLRRLVRLPGIADAHAFDLAARRVRRALGLLAVRDDPALARAVRRRAAAPPLCALTVHVTCARPEIPLAVIAGPRRATVPGFPATSLADEDGPWRSAFPAVRELGTDTGGFWDEVAEHGLRAPASWLAAGGWPVLWARAHRD</sequence>
<dbReference type="RefSeq" id="WP_378307446.1">
    <property type="nucleotide sequence ID" value="NZ_JBHTJA010000193.1"/>
</dbReference>
<dbReference type="Proteomes" id="UP001596972">
    <property type="component" value="Unassembled WGS sequence"/>
</dbReference>
<proteinExistence type="predicted"/>
<comment type="caution">
    <text evidence="1">The sequence shown here is derived from an EMBL/GenBank/DDBJ whole genome shotgun (WGS) entry which is preliminary data.</text>
</comment>
<name>A0ABW3F3X1_9ACTN</name>
<keyword evidence="2" id="KW-1185">Reference proteome</keyword>